<protein>
    <submittedName>
        <fullName evidence="2">Uncharacterized protein</fullName>
    </submittedName>
</protein>
<dbReference type="STRING" id="1754191.A0A1Y1VLK8"/>
<evidence type="ECO:0000313" key="2">
    <source>
        <dbReference type="EMBL" id="ORX59348.1"/>
    </source>
</evidence>
<reference evidence="2 3" key="2">
    <citation type="submission" date="2016-08" db="EMBL/GenBank/DDBJ databases">
        <title>Pervasive Adenine N6-methylation of Active Genes in Fungi.</title>
        <authorList>
            <consortium name="DOE Joint Genome Institute"/>
            <person name="Mondo S.J."/>
            <person name="Dannebaum R.O."/>
            <person name="Kuo R.C."/>
            <person name="Labutti K."/>
            <person name="Haridas S."/>
            <person name="Kuo A."/>
            <person name="Salamov A."/>
            <person name="Ahrendt S.R."/>
            <person name="Lipzen A."/>
            <person name="Sullivan W."/>
            <person name="Andreopoulos W.B."/>
            <person name="Clum A."/>
            <person name="Lindquist E."/>
            <person name="Daum C."/>
            <person name="Ramamoorthy G.K."/>
            <person name="Gryganskyi A."/>
            <person name="Culley D."/>
            <person name="Magnuson J.K."/>
            <person name="James T.Y."/>
            <person name="O'Malley M.A."/>
            <person name="Stajich J.E."/>
            <person name="Spatafora J.W."/>
            <person name="Visel A."/>
            <person name="Grigoriev I.V."/>
        </authorList>
    </citation>
    <scope>NUCLEOTIDE SEQUENCE [LARGE SCALE GENOMIC DNA]</scope>
    <source>
        <strain evidence="3">finn</strain>
    </source>
</reference>
<feature type="compositionally biased region" description="Polar residues" evidence="1">
    <location>
        <begin position="226"/>
        <end position="237"/>
    </location>
</feature>
<proteinExistence type="predicted"/>
<dbReference type="AlphaFoldDB" id="A0A1Y1VLK8"/>
<accession>A0A1Y1VLK8</accession>
<evidence type="ECO:0000256" key="1">
    <source>
        <dbReference type="SAM" id="MobiDB-lite"/>
    </source>
</evidence>
<dbReference type="OrthoDB" id="10518262at2759"/>
<feature type="region of interest" description="Disordered" evidence="1">
    <location>
        <begin position="217"/>
        <end position="239"/>
    </location>
</feature>
<dbReference type="EMBL" id="MCFH01000003">
    <property type="protein sequence ID" value="ORX59348.1"/>
    <property type="molecule type" value="Genomic_DNA"/>
</dbReference>
<gene>
    <name evidence="2" type="ORF">BCR36DRAFT_366534</name>
</gene>
<reference evidence="2 3" key="1">
    <citation type="submission" date="2016-08" db="EMBL/GenBank/DDBJ databases">
        <title>Genomes of anaerobic fungi encode conserved fungal cellulosomes for biomass hydrolysis.</title>
        <authorList>
            <consortium name="DOE Joint Genome Institute"/>
            <person name="Haitjema C.H."/>
            <person name="Gilmore S.P."/>
            <person name="Henske J.K."/>
            <person name="Solomon K.V."/>
            <person name="De Groot R."/>
            <person name="Kuo A."/>
            <person name="Mondo S.J."/>
            <person name="Salamov A.A."/>
            <person name="Labutti K."/>
            <person name="Zhao Z."/>
            <person name="Chiniquy J."/>
            <person name="Barry K."/>
            <person name="Brewer H.M."/>
            <person name="Purvine S.O."/>
            <person name="Wright A.T."/>
            <person name="Boxma B."/>
            <person name="Van Alen T."/>
            <person name="Hackstein J.H."/>
            <person name="Baker S.E."/>
            <person name="Grigoriev I.V."/>
            <person name="O'Malley M.A."/>
        </authorList>
    </citation>
    <scope>NUCLEOTIDE SEQUENCE [LARGE SCALE GENOMIC DNA]</scope>
    <source>
        <strain evidence="3">finn</strain>
    </source>
</reference>
<organism evidence="2 3">
    <name type="scientific">Piromyces finnis</name>
    <dbReference type="NCBI Taxonomy" id="1754191"/>
    <lineage>
        <taxon>Eukaryota</taxon>
        <taxon>Fungi</taxon>
        <taxon>Fungi incertae sedis</taxon>
        <taxon>Chytridiomycota</taxon>
        <taxon>Chytridiomycota incertae sedis</taxon>
        <taxon>Neocallimastigomycetes</taxon>
        <taxon>Neocallimastigales</taxon>
        <taxon>Neocallimastigaceae</taxon>
        <taxon>Piromyces</taxon>
    </lineage>
</organism>
<sequence length="386" mass="45480">MIYINIINIKIEKKKKAKLLQLLKPLTFYSKVRYCTLNGWNRIKNIFTTFNFIINVNHFRKERNNMNSKTYTKTRNKNNIRKIEINGKSKSIKKTTSFFGKLFGKLQIYKFSNKNRTKLIKDKNLDIQKKMEKEIEIEKIKNKNITPQDANTIFSFYSHENKKSMNNNNEFLEVLKTVENSINDNLQIRNSETKTEKIKRTFLNLLDTSKSFISFGNNNDNNVNNPSTSKSDITNPSEYEKILPPDIGISENYDEETYINNTKSNEFINNEREQINKTIKSSFHFWRSKSNSIDSDDENDLNKNNKIEENKITDIDSSVVTSNTEVISPNRVLLSESYYQSKQPRKFNSLSNLYFKNSNKQLSKYFSDVNLKYVNFYLKTINNNDI</sequence>
<evidence type="ECO:0000313" key="3">
    <source>
        <dbReference type="Proteomes" id="UP000193719"/>
    </source>
</evidence>
<keyword evidence="3" id="KW-1185">Reference proteome</keyword>
<dbReference type="Proteomes" id="UP000193719">
    <property type="component" value="Unassembled WGS sequence"/>
</dbReference>
<comment type="caution">
    <text evidence="2">The sequence shown here is derived from an EMBL/GenBank/DDBJ whole genome shotgun (WGS) entry which is preliminary data.</text>
</comment>
<name>A0A1Y1VLK8_9FUNG</name>